<feature type="compositionally biased region" description="Low complexity" evidence="7">
    <location>
        <begin position="60"/>
        <end position="71"/>
    </location>
</feature>
<dbReference type="SMART" id="SM00317">
    <property type="entry name" value="SET"/>
    <property type="match status" value="1"/>
</dbReference>
<evidence type="ECO:0000256" key="6">
    <source>
        <dbReference type="ARBA" id="ARBA00048619"/>
    </source>
</evidence>
<evidence type="ECO:0000256" key="7">
    <source>
        <dbReference type="SAM" id="MobiDB-lite"/>
    </source>
</evidence>
<dbReference type="GO" id="GO:0042799">
    <property type="term" value="F:histone H4K20 methyltransferase activity"/>
    <property type="evidence" value="ECO:0007669"/>
    <property type="project" value="TreeGrafter"/>
</dbReference>
<dbReference type="InterPro" id="IPR046341">
    <property type="entry name" value="SET_dom_sf"/>
</dbReference>
<evidence type="ECO:0000256" key="1">
    <source>
        <dbReference type="ARBA" id="ARBA00022603"/>
    </source>
</evidence>
<dbReference type="Gene3D" id="2.170.270.10">
    <property type="entry name" value="SET domain"/>
    <property type="match status" value="1"/>
</dbReference>
<dbReference type="PANTHER" id="PTHR46402">
    <property type="entry name" value="SET AND MYND DOMAIN-CONTAINING PROTEIN 5"/>
    <property type="match status" value="1"/>
</dbReference>
<dbReference type="PANTHER" id="PTHR46402:SF2">
    <property type="entry name" value="HISTONE-LYSINE N-TRIMETHYLTRANSFERASE SMYD5"/>
    <property type="match status" value="1"/>
</dbReference>
<dbReference type="Proteomes" id="UP001150238">
    <property type="component" value="Unassembled WGS sequence"/>
</dbReference>
<dbReference type="PROSITE" id="PS50280">
    <property type="entry name" value="SET"/>
    <property type="match status" value="1"/>
</dbReference>
<dbReference type="GO" id="GO:0032259">
    <property type="term" value="P:methylation"/>
    <property type="evidence" value="ECO:0007669"/>
    <property type="project" value="UniProtKB-KW"/>
</dbReference>
<organism evidence="9 10">
    <name type="scientific">Lentinula lateritia</name>
    <dbReference type="NCBI Taxonomy" id="40482"/>
    <lineage>
        <taxon>Eukaryota</taxon>
        <taxon>Fungi</taxon>
        <taxon>Dikarya</taxon>
        <taxon>Basidiomycota</taxon>
        <taxon>Agaricomycotina</taxon>
        <taxon>Agaricomycetes</taxon>
        <taxon>Agaricomycetidae</taxon>
        <taxon>Agaricales</taxon>
        <taxon>Marasmiineae</taxon>
        <taxon>Omphalotaceae</taxon>
        <taxon>Lentinula</taxon>
    </lineage>
</organism>
<accession>A0A9W9AJ76</accession>
<evidence type="ECO:0000256" key="3">
    <source>
        <dbReference type="ARBA" id="ARBA00022691"/>
    </source>
</evidence>
<evidence type="ECO:0000313" key="10">
    <source>
        <dbReference type="Proteomes" id="UP001150238"/>
    </source>
</evidence>
<name>A0A9W9AJ76_9AGAR</name>
<dbReference type="Pfam" id="PF00856">
    <property type="entry name" value="SET"/>
    <property type="match status" value="1"/>
</dbReference>
<evidence type="ECO:0000313" key="9">
    <source>
        <dbReference type="EMBL" id="KAJ4484159.1"/>
    </source>
</evidence>
<sequence>MPVVAPPSPSDQDLRAAVVSLKSIHPTLGIAKIHALLLETHPDWIVSEKRTKKALQSEGLTLQSSQSTAQSVERSVATSDSLAQTKASKASKASGSGVNNIFPSSKLIPNLDISKYSTKIEVKHFNKKKGKGLVAKEKILAGTPVWKEDPYVVAAEWEIYDLQQSGQACSFCTTPFSSTTTTSLITSCVASCHARFCNRLCRDRSARTHPLLCPVQNPASIPLLQWARKAEWMALHALACMTSRVMTLCQDSKDSKDAKVAEEEWRTVTSFATLSMEDRAKYHFHKAGNQPDSDSWQEAFKLYMQAFREPPALQDQKKLARLVKRPFRADVSQGLFQYDAFLRNLGKMSLNLEAHGGLYVLHSHLNHSCKPNISIRHLEQRTALSRITAISMRDIEPGEELFITYVNPTMSVEQRRDELEQWGFGRCECARCVKEEREEIEAKSHMVGEGGDEDLLKFSQADLERELKIGLGVI</sequence>
<evidence type="ECO:0000256" key="5">
    <source>
        <dbReference type="ARBA" id="ARBA00044528"/>
    </source>
</evidence>
<dbReference type="AlphaFoldDB" id="A0A9W9AJ76"/>
<comment type="catalytic activity">
    <reaction evidence="6">
        <text>L-lysyl-[histone] + S-adenosyl-L-methionine = N(6)-methyl-L-lysyl-[histone] + S-adenosyl-L-homocysteine + H(+)</text>
        <dbReference type="Rhea" id="RHEA:10024"/>
        <dbReference type="Rhea" id="RHEA-COMP:9845"/>
        <dbReference type="Rhea" id="RHEA-COMP:9846"/>
        <dbReference type="ChEBI" id="CHEBI:15378"/>
        <dbReference type="ChEBI" id="CHEBI:29969"/>
        <dbReference type="ChEBI" id="CHEBI:57856"/>
        <dbReference type="ChEBI" id="CHEBI:59789"/>
        <dbReference type="ChEBI" id="CHEBI:61929"/>
    </reaction>
    <physiologicalReaction direction="left-to-right" evidence="6">
        <dbReference type="Rhea" id="RHEA:10025"/>
    </physiologicalReaction>
</comment>
<gene>
    <name evidence="9" type="ORF">C8J55DRAFT_509903</name>
</gene>
<evidence type="ECO:0000256" key="2">
    <source>
        <dbReference type="ARBA" id="ARBA00022679"/>
    </source>
</evidence>
<dbReference type="InterPro" id="IPR001214">
    <property type="entry name" value="SET_dom"/>
</dbReference>
<keyword evidence="1" id="KW-0489">Methyltransferase</keyword>
<dbReference type="Gene3D" id="1.10.220.160">
    <property type="match status" value="1"/>
</dbReference>
<dbReference type="CDD" id="cd20071">
    <property type="entry name" value="SET_SMYD"/>
    <property type="match status" value="1"/>
</dbReference>
<feature type="domain" description="SET" evidence="8">
    <location>
        <begin position="118"/>
        <end position="406"/>
    </location>
</feature>
<comment type="caution">
    <text evidence="9">The sequence shown here is derived from an EMBL/GenBank/DDBJ whole genome shotgun (WGS) entry which is preliminary data.</text>
</comment>
<proteinExistence type="predicted"/>
<reference evidence="9" key="1">
    <citation type="submission" date="2022-08" db="EMBL/GenBank/DDBJ databases">
        <authorList>
            <consortium name="DOE Joint Genome Institute"/>
            <person name="Min B."/>
            <person name="Riley R."/>
            <person name="Sierra-Patev S."/>
            <person name="Naranjo-Ortiz M."/>
            <person name="Looney B."/>
            <person name="Konkel Z."/>
            <person name="Slot J.C."/>
            <person name="Sakamoto Y."/>
            <person name="Steenwyk J.L."/>
            <person name="Rokas A."/>
            <person name="Carro J."/>
            <person name="Camarero S."/>
            <person name="Ferreira P."/>
            <person name="Molpeceres G."/>
            <person name="Ruiz-Duenas F.J."/>
            <person name="Serrano A."/>
            <person name="Henrissat B."/>
            <person name="Drula E."/>
            <person name="Hughes K.W."/>
            <person name="Mata J.L."/>
            <person name="Ishikawa N.K."/>
            <person name="Vargas-Isla R."/>
            <person name="Ushijima S."/>
            <person name="Smith C.A."/>
            <person name="Ahrendt S."/>
            <person name="Andreopoulos W."/>
            <person name="He G."/>
            <person name="Labutti K."/>
            <person name="Lipzen A."/>
            <person name="Ng V."/>
            <person name="Sandor L."/>
            <person name="Barry K."/>
            <person name="Martinez A.T."/>
            <person name="Xiao Y."/>
            <person name="Gibbons J.G."/>
            <person name="Terashima K."/>
            <person name="Hibbett D.S."/>
            <person name="Grigoriev I.V."/>
        </authorList>
    </citation>
    <scope>NUCLEOTIDE SEQUENCE</scope>
    <source>
        <strain evidence="9">Sp2 HRB7682 ss15</strain>
    </source>
</reference>
<keyword evidence="2" id="KW-0808">Transferase</keyword>
<feature type="region of interest" description="Disordered" evidence="7">
    <location>
        <begin position="57"/>
        <end position="77"/>
    </location>
</feature>
<evidence type="ECO:0000256" key="4">
    <source>
        <dbReference type="ARBA" id="ARBA00042380"/>
    </source>
</evidence>
<dbReference type="EMBL" id="JANVFS010000012">
    <property type="protein sequence ID" value="KAJ4484159.1"/>
    <property type="molecule type" value="Genomic_DNA"/>
</dbReference>
<dbReference type="SUPFAM" id="SSF82199">
    <property type="entry name" value="SET domain"/>
    <property type="match status" value="1"/>
</dbReference>
<dbReference type="Gene3D" id="6.10.140.2220">
    <property type="match status" value="1"/>
</dbReference>
<keyword evidence="3" id="KW-0949">S-adenosyl-L-methionine</keyword>
<reference evidence="9" key="2">
    <citation type="journal article" date="2023" name="Proc. Natl. Acad. Sci. U.S.A.">
        <title>A global phylogenomic analysis of the shiitake genus Lentinula.</title>
        <authorList>
            <person name="Sierra-Patev S."/>
            <person name="Min B."/>
            <person name="Naranjo-Ortiz M."/>
            <person name="Looney B."/>
            <person name="Konkel Z."/>
            <person name="Slot J.C."/>
            <person name="Sakamoto Y."/>
            <person name="Steenwyk J.L."/>
            <person name="Rokas A."/>
            <person name="Carro J."/>
            <person name="Camarero S."/>
            <person name="Ferreira P."/>
            <person name="Molpeceres G."/>
            <person name="Ruiz-Duenas F.J."/>
            <person name="Serrano A."/>
            <person name="Henrissat B."/>
            <person name="Drula E."/>
            <person name="Hughes K.W."/>
            <person name="Mata J.L."/>
            <person name="Ishikawa N.K."/>
            <person name="Vargas-Isla R."/>
            <person name="Ushijima S."/>
            <person name="Smith C.A."/>
            <person name="Donoghue J."/>
            <person name="Ahrendt S."/>
            <person name="Andreopoulos W."/>
            <person name="He G."/>
            <person name="LaButti K."/>
            <person name="Lipzen A."/>
            <person name="Ng V."/>
            <person name="Riley R."/>
            <person name="Sandor L."/>
            <person name="Barry K."/>
            <person name="Martinez A.T."/>
            <person name="Xiao Y."/>
            <person name="Gibbons J.G."/>
            <person name="Terashima K."/>
            <person name="Grigoriev I.V."/>
            <person name="Hibbett D."/>
        </authorList>
    </citation>
    <scope>NUCLEOTIDE SEQUENCE</scope>
    <source>
        <strain evidence="9">Sp2 HRB7682 ss15</strain>
    </source>
</reference>
<protein>
    <recommendedName>
        <fullName evidence="5">Histone-lysine N-methyltransferase SET5</fullName>
    </recommendedName>
    <alternativeName>
        <fullName evidence="4">SET domain-containing protein 5</fullName>
    </alternativeName>
</protein>
<dbReference type="GO" id="GO:0045814">
    <property type="term" value="P:negative regulation of gene expression, epigenetic"/>
    <property type="evidence" value="ECO:0007669"/>
    <property type="project" value="TreeGrafter"/>
</dbReference>
<evidence type="ECO:0000259" key="8">
    <source>
        <dbReference type="PROSITE" id="PS50280"/>
    </source>
</evidence>